<gene>
    <name evidence="3" type="ORF">N0V89_012082</name>
</gene>
<proteinExistence type="inferred from homology"/>
<dbReference type="GeneID" id="80915612"/>
<dbReference type="SUPFAM" id="SSF51735">
    <property type="entry name" value="NAD(P)-binding Rossmann-fold domains"/>
    <property type="match status" value="1"/>
</dbReference>
<sequence>MGAAAKFVDADDPLQISLQDNLRDMNVNTFSALAAAKEAVASFAALPEESKAPRTFIFTGNAMNNLPIPALMSAGMGKSATAHMIMTAAHVYAGRGYRWGVCFTCYI</sequence>
<dbReference type="Proteomes" id="UP001140513">
    <property type="component" value="Unassembled WGS sequence"/>
</dbReference>
<dbReference type="InterPro" id="IPR036291">
    <property type="entry name" value="NAD(P)-bd_dom_sf"/>
</dbReference>
<evidence type="ECO:0000256" key="2">
    <source>
        <dbReference type="ARBA" id="ARBA00023002"/>
    </source>
</evidence>
<keyword evidence="2" id="KW-0560">Oxidoreductase</keyword>
<dbReference type="EMBL" id="JAPEUX010000009">
    <property type="protein sequence ID" value="KAJ4345946.1"/>
    <property type="molecule type" value="Genomic_DNA"/>
</dbReference>
<evidence type="ECO:0000313" key="4">
    <source>
        <dbReference type="Proteomes" id="UP001140513"/>
    </source>
</evidence>
<dbReference type="RefSeq" id="XP_056066110.1">
    <property type="nucleotide sequence ID" value="XM_056220807.1"/>
</dbReference>
<dbReference type="OrthoDB" id="5336600at2759"/>
<dbReference type="AlphaFoldDB" id="A0A9W9C5B7"/>
<evidence type="ECO:0000313" key="3">
    <source>
        <dbReference type="EMBL" id="KAJ4345946.1"/>
    </source>
</evidence>
<name>A0A9W9C5B7_9PLEO</name>
<accession>A0A9W9C5B7</accession>
<reference evidence="3" key="1">
    <citation type="submission" date="2022-10" db="EMBL/GenBank/DDBJ databases">
        <title>Tapping the CABI collections for fungal endophytes: first genome assemblies for Collariella, Neodidymelliopsis, Ascochyta clinopodiicola, Didymella pomorum, Didymosphaeria variabile, Neocosmospora piperis and Neocucurbitaria cava.</title>
        <authorList>
            <person name="Hill R."/>
        </authorList>
    </citation>
    <scope>NUCLEOTIDE SEQUENCE</scope>
    <source>
        <strain evidence="3">IMI 356815</strain>
    </source>
</reference>
<dbReference type="PANTHER" id="PTHR43669">
    <property type="entry name" value="5-KETO-D-GLUCONATE 5-REDUCTASE"/>
    <property type="match status" value="1"/>
</dbReference>
<protein>
    <submittedName>
        <fullName evidence="3">Uncharacterized protein</fullName>
    </submittedName>
</protein>
<organism evidence="3 4">
    <name type="scientific">Didymosphaeria variabile</name>
    <dbReference type="NCBI Taxonomy" id="1932322"/>
    <lineage>
        <taxon>Eukaryota</taxon>
        <taxon>Fungi</taxon>
        <taxon>Dikarya</taxon>
        <taxon>Ascomycota</taxon>
        <taxon>Pezizomycotina</taxon>
        <taxon>Dothideomycetes</taxon>
        <taxon>Pleosporomycetidae</taxon>
        <taxon>Pleosporales</taxon>
        <taxon>Massarineae</taxon>
        <taxon>Didymosphaeriaceae</taxon>
        <taxon>Didymosphaeria</taxon>
    </lineage>
</organism>
<keyword evidence="4" id="KW-1185">Reference proteome</keyword>
<dbReference type="GO" id="GO:0016491">
    <property type="term" value="F:oxidoreductase activity"/>
    <property type="evidence" value="ECO:0007669"/>
    <property type="project" value="UniProtKB-KW"/>
</dbReference>
<evidence type="ECO:0000256" key="1">
    <source>
        <dbReference type="ARBA" id="ARBA00006484"/>
    </source>
</evidence>
<comment type="similarity">
    <text evidence="1">Belongs to the short-chain dehydrogenases/reductases (SDR) family.</text>
</comment>
<comment type="caution">
    <text evidence="3">The sequence shown here is derived from an EMBL/GenBank/DDBJ whole genome shotgun (WGS) entry which is preliminary data.</text>
</comment>
<dbReference type="PANTHER" id="PTHR43669:SF4">
    <property type="entry name" value="SHORT-CHAIN DEHYDROGENASE"/>
    <property type="match status" value="1"/>
</dbReference>